<dbReference type="RefSeq" id="XP_049179665.1">
    <property type="nucleotide sequence ID" value="XM_049324671.1"/>
</dbReference>
<evidence type="ECO:0000313" key="9">
    <source>
        <dbReference type="EMBL" id="KAI3403918.1"/>
    </source>
</evidence>
<name>A0AAI9SVN2_9ASCO</name>
<dbReference type="PANTHER" id="PTHR39145">
    <property type="entry name" value="BIOGENESIS OF LYSOSOME-RELATED ORGANELLES COMPLEX 1 SUBUNIT CNL1"/>
    <property type="match status" value="1"/>
</dbReference>
<dbReference type="EMBL" id="JAHUZD010000118">
    <property type="protein sequence ID" value="KAI3403918.1"/>
    <property type="molecule type" value="Genomic_DNA"/>
</dbReference>
<evidence type="ECO:0000256" key="4">
    <source>
        <dbReference type="ARBA" id="ARBA00014971"/>
    </source>
</evidence>
<dbReference type="PANTHER" id="PTHR39145:SF1">
    <property type="entry name" value="BIOGENESIS OF LYSOSOME-RELATED ORGANELLES COMPLEX 1 SUBUNIT CNL1"/>
    <property type="match status" value="1"/>
</dbReference>
<comment type="similarity">
    <text evidence="3">Belongs to the BLOC1S4 family.</text>
</comment>
<gene>
    <name evidence="9" type="ORF">KGF56_003348</name>
</gene>
<evidence type="ECO:0000256" key="7">
    <source>
        <dbReference type="SAM" id="Coils"/>
    </source>
</evidence>
<dbReference type="Proteomes" id="UP001202479">
    <property type="component" value="Unassembled WGS sequence"/>
</dbReference>
<feature type="compositionally biased region" description="Basic and acidic residues" evidence="8">
    <location>
        <begin position="1"/>
        <end position="21"/>
    </location>
</feature>
<dbReference type="AlphaFoldDB" id="A0AAI9SVN2"/>
<keyword evidence="7" id="KW-0175">Coiled coil</keyword>
<dbReference type="GO" id="GO:0005737">
    <property type="term" value="C:cytoplasm"/>
    <property type="evidence" value="ECO:0007669"/>
    <property type="project" value="UniProtKB-SubCell"/>
</dbReference>
<dbReference type="InterPro" id="IPR034455">
    <property type="entry name" value="CNL1"/>
</dbReference>
<evidence type="ECO:0000256" key="8">
    <source>
        <dbReference type="SAM" id="MobiDB-lite"/>
    </source>
</evidence>
<evidence type="ECO:0000256" key="1">
    <source>
        <dbReference type="ARBA" id="ARBA00003807"/>
    </source>
</evidence>
<keyword evidence="5" id="KW-0963">Cytoplasm</keyword>
<organism evidence="9 10">
    <name type="scientific">Candida oxycetoniae</name>
    <dbReference type="NCBI Taxonomy" id="497107"/>
    <lineage>
        <taxon>Eukaryota</taxon>
        <taxon>Fungi</taxon>
        <taxon>Dikarya</taxon>
        <taxon>Ascomycota</taxon>
        <taxon>Saccharomycotina</taxon>
        <taxon>Pichiomycetes</taxon>
        <taxon>Debaryomycetaceae</taxon>
        <taxon>Candida/Lodderomyces clade</taxon>
        <taxon>Candida</taxon>
    </lineage>
</organism>
<feature type="region of interest" description="Disordered" evidence="8">
    <location>
        <begin position="1"/>
        <end position="38"/>
    </location>
</feature>
<comment type="caution">
    <text evidence="9">The sequence shown here is derived from an EMBL/GenBank/DDBJ whole genome shotgun (WGS) entry which is preliminary data.</text>
</comment>
<feature type="coiled-coil region" evidence="7">
    <location>
        <begin position="90"/>
        <end position="134"/>
    </location>
</feature>
<evidence type="ECO:0000256" key="5">
    <source>
        <dbReference type="ARBA" id="ARBA00022490"/>
    </source>
</evidence>
<evidence type="ECO:0000256" key="2">
    <source>
        <dbReference type="ARBA" id="ARBA00004496"/>
    </source>
</evidence>
<comment type="function">
    <text evidence="1">Component of the biogenesis of lysosome-related organelles complex-1 (BLOC-1), a complex that is involved in endosomal cargo sorting.</text>
</comment>
<proteinExistence type="inferred from homology"/>
<reference evidence="9" key="1">
    <citation type="journal article" date="2022" name="DNA Res.">
        <title>Genome analysis of five recently described species of the CUG-Ser clade uncovers Candida theae as a new hybrid lineage with pathogenic potential in the Candida parapsilosis species complex.</title>
        <authorList>
            <person name="Mixao V."/>
            <person name="Del Olmo V."/>
            <person name="Hegedusova E."/>
            <person name="Saus E."/>
            <person name="Pryszcz L."/>
            <person name="Cillingova A."/>
            <person name="Nosek J."/>
            <person name="Gabaldon T."/>
        </authorList>
    </citation>
    <scope>NUCLEOTIDE SEQUENCE</scope>
    <source>
        <strain evidence="9">CBS 10844</strain>
    </source>
</reference>
<comment type="subcellular location">
    <subcellularLocation>
        <location evidence="2">Cytoplasm</location>
    </subcellularLocation>
</comment>
<sequence length="138" mass="16274">MADKADSSSRDMPEGETHHNVDVAASLNESSTLSQDEPDPLELRKLSLSYDYMMYKIKDYIKTLMDQTYESVLQKQTLINQDYFENQLQLSRQYREIEQLIKSCNDLELEFMKIDQLEIFVKDFKQRLDLIEAKFSAD</sequence>
<evidence type="ECO:0000313" key="10">
    <source>
        <dbReference type="Proteomes" id="UP001202479"/>
    </source>
</evidence>
<keyword evidence="10" id="KW-1185">Reference proteome</keyword>
<protein>
    <recommendedName>
        <fullName evidence="4">Biogenesis of lysosome-related organelles complex 1 subunit CNL1</fullName>
    </recommendedName>
    <alternativeName>
        <fullName evidence="6">CNO-like protein 1</fullName>
    </alternativeName>
</protein>
<dbReference type="GO" id="GO:0031083">
    <property type="term" value="C:BLOC-1 complex"/>
    <property type="evidence" value="ECO:0007669"/>
    <property type="project" value="InterPro"/>
</dbReference>
<accession>A0AAI9SVN2</accession>
<dbReference type="GO" id="GO:0007032">
    <property type="term" value="P:endosome organization"/>
    <property type="evidence" value="ECO:0007669"/>
    <property type="project" value="TreeGrafter"/>
</dbReference>
<evidence type="ECO:0000256" key="6">
    <source>
        <dbReference type="ARBA" id="ARBA00029995"/>
    </source>
</evidence>
<dbReference type="GeneID" id="73380963"/>
<evidence type="ECO:0000256" key="3">
    <source>
        <dbReference type="ARBA" id="ARBA00007289"/>
    </source>
</evidence>